<evidence type="ECO:0000313" key="2">
    <source>
        <dbReference type="EMBL" id="EAY02243.1"/>
    </source>
</evidence>
<dbReference type="RefSeq" id="XP_001330602.1">
    <property type="nucleotide sequence ID" value="XM_001330566.1"/>
</dbReference>
<reference evidence="2" key="1">
    <citation type="submission" date="2006-10" db="EMBL/GenBank/DDBJ databases">
        <authorList>
            <person name="Amadeo P."/>
            <person name="Zhao Q."/>
            <person name="Wortman J."/>
            <person name="Fraser-Liggett C."/>
            <person name="Carlton J."/>
        </authorList>
    </citation>
    <scope>NUCLEOTIDE SEQUENCE</scope>
    <source>
        <strain evidence="2">G3</strain>
    </source>
</reference>
<evidence type="ECO:0000313" key="3">
    <source>
        <dbReference type="Proteomes" id="UP000001542"/>
    </source>
</evidence>
<dbReference type="VEuPathDB" id="TrichDB:TVAGG3_0672270"/>
<dbReference type="KEGG" id="tva:4760089"/>
<reference evidence="2" key="2">
    <citation type="journal article" date="2007" name="Science">
        <title>Draft genome sequence of the sexually transmitted pathogen Trichomonas vaginalis.</title>
        <authorList>
            <person name="Carlton J.M."/>
            <person name="Hirt R.P."/>
            <person name="Silva J.C."/>
            <person name="Delcher A.L."/>
            <person name="Schatz M."/>
            <person name="Zhao Q."/>
            <person name="Wortman J.R."/>
            <person name="Bidwell S.L."/>
            <person name="Alsmark U.C.M."/>
            <person name="Besteiro S."/>
            <person name="Sicheritz-Ponten T."/>
            <person name="Noel C.J."/>
            <person name="Dacks J.B."/>
            <person name="Foster P.G."/>
            <person name="Simillion C."/>
            <person name="Van de Peer Y."/>
            <person name="Miranda-Saavedra D."/>
            <person name="Barton G.J."/>
            <person name="Westrop G.D."/>
            <person name="Mueller S."/>
            <person name="Dessi D."/>
            <person name="Fiori P.L."/>
            <person name="Ren Q."/>
            <person name="Paulsen I."/>
            <person name="Zhang H."/>
            <person name="Bastida-Corcuera F.D."/>
            <person name="Simoes-Barbosa A."/>
            <person name="Brown M.T."/>
            <person name="Hayes R.D."/>
            <person name="Mukherjee M."/>
            <person name="Okumura C.Y."/>
            <person name="Schneider R."/>
            <person name="Smith A.J."/>
            <person name="Vanacova S."/>
            <person name="Villalvazo M."/>
            <person name="Haas B.J."/>
            <person name="Pertea M."/>
            <person name="Feldblyum T.V."/>
            <person name="Utterback T.R."/>
            <person name="Shu C.L."/>
            <person name="Osoegawa K."/>
            <person name="de Jong P.J."/>
            <person name="Hrdy I."/>
            <person name="Horvathova L."/>
            <person name="Zubacova Z."/>
            <person name="Dolezal P."/>
            <person name="Malik S.B."/>
            <person name="Logsdon J.M. Jr."/>
            <person name="Henze K."/>
            <person name="Gupta A."/>
            <person name="Wang C.C."/>
            <person name="Dunne R.L."/>
            <person name="Upcroft J.A."/>
            <person name="Upcroft P."/>
            <person name="White O."/>
            <person name="Salzberg S.L."/>
            <person name="Tang P."/>
            <person name="Chiu C.-H."/>
            <person name="Lee Y.-S."/>
            <person name="Embley T.M."/>
            <person name="Coombs G.H."/>
            <person name="Mottram J.C."/>
            <person name="Tachezy J."/>
            <person name="Fraser-Liggett C.M."/>
            <person name="Johnson P.J."/>
        </authorList>
    </citation>
    <scope>NUCLEOTIDE SEQUENCE [LARGE SCALE GENOMIC DNA]</scope>
    <source>
        <strain evidence="2">G3</strain>
    </source>
</reference>
<evidence type="ECO:0000256" key="1">
    <source>
        <dbReference type="SAM" id="MobiDB-lite"/>
    </source>
</evidence>
<feature type="compositionally biased region" description="Polar residues" evidence="1">
    <location>
        <begin position="191"/>
        <end position="200"/>
    </location>
</feature>
<organism evidence="2 3">
    <name type="scientific">Trichomonas vaginalis (strain ATCC PRA-98 / G3)</name>
    <dbReference type="NCBI Taxonomy" id="412133"/>
    <lineage>
        <taxon>Eukaryota</taxon>
        <taxon>Metamonada</taxon>
        <taxon>Parabasalia</taxon>
        <taxon>Trichomonadida</taxon>
        <taxon>Trichomonadidae</taxon>
        <taxon>Trichomonas</taxon>
    </lineage>
</organism>
<dbReference type="InParanoid" id="A2EYN0"/>
<dbReference type="VEuPathDB" id="TrichDB:TVAG_438340"/>
<proteinExistence type="predicted"/>
<dbReference type="AlphaFoldDB" id="A2EYN0"/>
<keyword evidence="3" id="KW-1185">Reference proteome</keyword>
<dbReference type="Proteomes" id="UP000001542">
    <property type="component" value="Unassembled WGS sequence"/>
</dbReference>
<gene>
    <name evidence="2" type="ORF">TVAG_438340</name>
</gene>
<sequence>MTVHVAEILKHEPTTIVYKVLCGAQFPDLPYDIVNIITDELNYYTSECLENGHELDSFHVQSLIENIRKTADKSLMPGYPANMSVETYKTRLLEIYKDYEKKVEYWDTQSFLNEDYKERAIKKLKQAPKGKAPKSPEDEMKKINFNYEKTEFSIKKGRSDDLNALKAAMERLKNGNPNDPLLNNPPVNARTGLSRNTGPTKLNKLRISNSTLPKIVRPQTHNKMLRN</sequence>
<protein>
    <submittedName>
        <fullName evidence="2">Uncharacterized protein</fullName>
    </submittedName>
</protein>
<feature type="compositionally biased region" description="Low complexity" evidence="1">
    <location>
        <begin position="174"/>
        <end position="188"/>
    </location>
</feature>
<accession>A2EYN0</accession>
<name>A2EYN0_TRIV3</name>
<dbReference type="EMBL" id="DS113542">
    <property type="protein sequence ID" value="EAY02243.1"/>
    <property type="molecule type" value="Genomic_DNA"/>
</dbReference>
<feature type="region of interest" description="Disordered" evidence="1">
    <location>
        <begin position="173"/>
        <end position="200"/>
    </location>
</feature>